<dbReference type="GeneID" id="73341597"/>
<name>A0A9Q8SRA2_9PEZI</name>
<organism evidence="2 3">
    <name type="scientific">Colletotrichum lupini</name>
    <dbReference type="NCBI Taxonomy" id="145971"/>
    <lineage>
        <taxon>Eukaryota</taxon>
        <taxon>Fungi</taxon>
        <taxon>Dikarya</taxon>
        <taxon>Ascomycota</taxon>
        <taxon>Pezizomycotina</taxon>
        <taxon>Sordariomycetes</taxon>
        <taxon>Hypocreomycetidae</taxon>
        <taxon>Glomerellales</taxon>
        <taxon>Glomerellaceae</taxon>
        <taxon>Colletotrichum</taxon>
        <taxon>Colletotrichum acutatum species complex</taxon>
    </lineage>
</organism>
<gene>
    <name evidence="2" type="ORF">CLUP02_07593</name>
</gene>
<keyword evidence="1" id="KW-0732">Signal</keyword>
<feature type="chain" id="PRO_5040268066" description="Secreted protein" evidence="1">
    <location>
        <begin position="20"/>
        <end position="69"/>
    </location>
</feature>
<dbReference type="Proteomes" id="UP000830671">
    <property type="component" value="Chromosome 4"/>
</dbReference>
<evidence type="ECO:0000313" key="2">
    <source>
        <dbReference type="EMBL" id="UQC82107.1"/>
    </source>
</evidence>
<evidence type="ECO:0008006" key="4">
    <source>
        <dbReference type="Google" id="ProtNLM"/>
    </source>
</evidence>
<dbReference type="KEGG" id="clup:CLUP02_07593"/>
<protein>
    <recommendedName>
        <fullName evidence="4">Secreted protein</fullName>
    </recommendedName>
</protein>
<evidence type="ECO:0000313" key="3">
    <source>
        <dbReference type="Proteomes" id="UP000830671"/>
    </source>
</evidence>
<evidence type="ECO:0000256" key="1">
    <source>
        <dbReference type="SAM" id="SignalP"/>
    </source>
</evidence>
<dbReference type="EMBL" id="CP019476">
    <property type="protein sequence ID" value="UQC82107.1"/>
    <property type="molecule type" value="Genomic_DNA"/>
</dbReference>
<keyword evidence="3" id="KW-1185">Reference proteome</keyword>
<reference evidence="2" key="1">
    <citation type="journal article" date="2021" name="Mol. Plant Microbe Interact.">
        <title>Complete Genome Sequence of the Plant-Pathogenic Fungus Colletotrichum lupini.</title>
        <authorList>
            <person name="Baroncelli R."/>
            <person name="Pensec F."/>
            <person name="Da Lio D."/>
            <person name="Boufleur T."/>
            <person name="Vicente I."/>
            <person name="Sarrocco S."/>
            <person name="Picot A."/>
            <person name="Baraldi E."/>
            <person name="Sukno S."/>
            <person name="Thon M."/>
            <person name="Le Floch G."/>
        </authorList>
    </citation>
    <scope>NUCLEOTIDE SEQUENCE</scope>
    <source>
        <strain evidence="2">IMI 504893</strain>
    </source>
</reference>
<sequence>MLMTIKSVLCLVFVTITGTLEPPAPLVQQGLLRSYTSTSITHPAVAALYQACFREAVAVRFYLQVLTTH</sequence>
<feature type="signal peptide" evidence="1">
    <location>
        <begin position="1"/>
        <end position="19"/>
    </location>
</feature>
<proteinExistence type="predicted"/>
<accession>A0A9Q8SRA2</accession>
<dbReference type="AlphaFoldDB" id="A0A9Q8SRA2"/>
<dbReference type="RefSeq" id="XP_049143730.1">
    <property type="nucleotide sequence ID" value="XM_049286587.1"/>
</dbReference>